<dbReference type="SUPFAM" id="SSF52467">
    <property type="entry name" value="DHS-like NAD/FAD-binding domain"/>
    <property type="match status" value="1"/>
</dbReference>
<dbReference type="Pfam" id="PF02775">
    <property type="entry name" value="TPP_enzyme_C"/>
    <property type="match status" value="1"/>
</dbReference>
<dbReference type="InterPro" id="IPR012001">
    <property type="entry name" value="Thiamin_PyroP_enz_TPP-bd_dom"/>
</dbReference>
<dbReference type="GO" id="GO:0009097">
    <property type="term" value="P:isoleucine biosynthetic process"/>
    <property type="evidence" value="ECO:0007669"/>
    <property type="project" value="UniProtKB-UniPathway"/>
</dbReference>
<dbReference type="RefSeq" id="WP_132083773.1">
    <property type="nucleotide sequence ID" value="NZ_SLUI01000028.1"/>
</dbReference>
<accession>A0A4R1PKJ1</accession>
<dbReference type="PROSITE" id="PS00187">
    <property type="entry name" value="TPP_ENZYMES"/>
    <property type="match status" value="1"/>
</dbReference>
<evidence type="ECO:0000259" key="13">
    <source>
        <dbReference type="Pfam" id="PF00205"/>
    </source>
</evidence>
<comment type="pathway">
    <text evidence="2 12">Amino-acid biosynthesis; L-valine biosynthesis; L-valine from pyruvate: step 1/4.</text>
</comment>
<keyword evidence="7 12" id="KW-0479">Metal-binding</keyword>
<dbReference type="AlphaFoldDB" id="A0A4R1PKJ1"/>
<evidence type="ECO:0000256" key="4">
    <source>
        <dbReference type="ARBA" id="ARBA00013145"/>
    </source>
</evidence>
<dbReference type="PANTHER" id="PTHR18968:SF13">
    <property type="entry name" value="ACETOLACTATE SYNTHASE CATALYTIC SUBUNIT, MITOCHONDRIAL"/>
    <property type="match status" value="1"/>
</dbReference>
<reference evidence="16 17" key="1">
    <citation type="submission" date="2019-03" db="EMBL/GenBank/DDBJ databases">
        <title>Genomic Encyclopedia of Type Strains, Phase IV (KMG-IV): sequencing the most valuable type-strain genomes for metagenomic binning, comparative biology and taxonomic classification.</title>
        <authorList>
            <person name="Goeker M."/>
        </authorList>
    </citation>
    <scope>NUCLEOTIDE SEQUENCE [LARGE SCALE GENOMIC DNA]</scope>
    <source>
        <strain evidence="16 17">DSM 15969</strain>
    </source>
</reference>
<dbReference type="Gene3D" id="3.40.50.970">
    <property type="match status" value="2"/>
</dbReference>
<dbReference type="UniPathway" id="UPA00047">
    <property type="reaction ID" value="UER00055"/>
</dbReference>
<keyword evidence="10 12" id="KW-0100">Branched-chain amino acid biosynthesis</keyword>
<evidence type="ECO:0000313" key="17">
    <source>
        <dbReference type="Proteomes" id="UP000295063"/>
    </source>
</evidence>
<dbReference type="InterPro" id="IPR045229">
    <property type="entry name" value="TPP_enz"/>
</dbReference>
<dbReference type="GO" id="GO:0003984">
    <property type="term" value="F:acetolactate synthase activity"/>
    <property type="evidence" value="ECO:0007669"/>
    <property type="project" value="UniProtKB-EC"/>
</dbReference>
<dbReference type="Gene3D" id="3.40.50.1220">
    <property type="entry name" value="TPP-binding domain"/>
    <property type="match status" value="1"/>
</dbReference>
<comment type="pathway">
    <text evidence="1 12">Amino-acid biosynthesis; L-isoleucine biosynthesis; L-isoleucine from 2-oxobutanoate: step 1/4.</text>
</comment>
<proteinExistence type="inferred from homology"/>
<dbReference type="OrthoDB" id="4494979at2"/>
<comment type="cofactor">
    <cofactor evidence="12">
        <name>thiamine diphosphate</name>
        <dbReference type="ChEBI" id="CHEBI:58937"/>
    </cofactor>
    <text evidence="12">Binds 1 thiamine pyrophosphate per subunit.</text>
</comment>
<comment type="caution">
    <text evidence="16">The sequence shown here is derived from an EMBL/GenBank/DDBJ whole genome shotgun (WGS) entry which is preliminary data.</text>
</comment>
<protein>
    <recommendedName>
        <fullName evidence="4 12">Acetolactate synthase</fullName>
        <ecNumber evidence="4 12">2.2.1.6</ecNumber>
    </recommendedName>
</protein>
<evidence type="ECO:0000256" key="6">
    <source>
        <dbReference type="ARBA" id="ARBA00022679"/>
    </source>
</evidence>
<dbReference type="NCBIfam" id="TIGR00118">
    <property type="entry name" value="acolac_lg"/>
    <property type="match status" value="1"/>
</dbReference>
<comment type="similarity">
    <text evidence="3 12">Belongs to the TPP enzyme family.</text>
</comment>
<evidence type="ECO:0000256" key="3">
    <source>
        <dbReference type="ARBA" id="ARBA00007812"/>
    </source>
</evidence>
<dbReference type="CDD" id="cd02015">
    <property type="entry name" value="TPP_AHAS"/>
    <property type="match status" value="1"/>
</dbReference>
<evidence type="ECO:0000256" key="10">
    <source>
        <dbReference type="ARBA" id="ARBA00023304"/>
    </source>
</evidence>
<dbReference type="GO" id="GO:0050660">
    <property type="term" value="F:flavin adenine dinucleotide binding"/>
    <property type="evidence" value="ECO:0007669"/>
    <property type="project" value="InterPro"/>
</dbReference>
<keyword evidence="17" id="KW-1185">Reference proteome</keyword>
<dbReference type="GO" id="GO:0000287">
    <property type="term" value="F:magnesium ion binding"/>
    <property type="evidence" value="ECO:0007669"/>
    <property type="project" value="UniProtKB-UniRule"/>
</dbReference>
<evidence type="ECO:0000256" key="1">
    <source>
        <dbReference type="ARBA" id="ARBA00004974"/>
    </source>
</evidence>
<evidence type="ECO:0000256" key="2">
    <source>
        <dbReference type="ARBA" id="ARBA00005025"/>
    </source>
</evidence>
<keyword evidence="6 12" id="KW-0808">Transferase</keyword>
<gene>
    <name evidence="16" type="ORF">EV210_1282</name>
</gene>
<dbReference type="GO" id="GO:0030976">
    <property type="term" value="F:thiamine pyrophosphate binding"/>
    <property type="evidence" value="ECO:0007669"/>
    <property type="project" value="UniProtKB-UniRule"/>
</dbReference>
<feature type="domain" description="Thiamine pyrophosphate enzyme central" evidence="13">
    <location>
        <begin position="192"/>
        <end position="324"/>
    </location>
</feature>
<dbReference type="EC" id="2.2.1.6" evidence="4 12"/>
<evidence type="ECO:0000256" key="11">
    <source>
        <dbReference type="ARBA" id="ARBA00048670"/>
    </source>
</evidence>
<feature type="domain" description="Thiamine pyrophosphate enzyme TPP-binding" evidence="14">
    <location>
        <begin position="382"/>
        <end position="529"/>
    </location>
</feature>
<sequence>MKITGAQVIIKCLLEQNVDTVFGYPGGAILPLYDALYDGPIRHILPVHEQGAAHMADGYARATGKVGVCIATSGPGATNLVTGLATAFMDSVPVVAITGQVSTSLIGRDAFQEVDITGITMPITKHNFLVKDIKKLPEVIRQAFRIAKFGRPGPVLIDIPRDVQTAELEYSCQVVPNPTEWNPMPTIHRLIGEAAQVISNAKRPVIHIGGGVIAAEVHNEVQSLAENCSIPIVSSLMGLGGVAHTHTCFLGLTGMHGHRIANAAVHNADLIIVVGSRFSDRVTGDRARYAADKKFIHIDVDPAEIDKNVAVQIGLTGDLKKILTMVNAAVRQGDTSAWWNIIRQWQVDFANEEKKHQPLLSEWAMKHISQKTAGLPVVFVTDVGQHQMWAAQNLAIENPRSWITSGGLGTMGFGLPAAIGAQLACPEKRVIHLCGDGGFKMTGAELFTVATHSLPIITIIIDNSCLGMVRQLQKVYYPDRYSQSMIPEMDFVTFAKAFNIEGTVVNTKRAFIKAFDKASTETKPYVIVIKIDREDMVNPMIAPGATLDEYVSLNDK</sequence>
<evidence type="ECO:0000256" key="5">
    <source>
        <dbReference type="ARBA" id="ARBA00022605"/>
    </source>
</evidence>
<keyword evidence="5 12" id="KW-0028">Amino-acid biosynthesis</keyword>
<evidence type="ECO:0000313" key="16">
    <source>
        <dbReference type="EMBL" id="TCL31583.1"/>
    </source>
</evidence>
<keyword evidence="9 12" id="KW-0786">Thiamine pyrophosphate</keyword>
<organism evidence="16 17">
    <name type="scientific">Anaerospora hongkongensis</name>
    <dbReference type="NCBI Taxonomy" id="244830"/>
    <lineage>
        <taxon>Bacteria</taxon>
        <taxon>Bacillati</taxon>
        <taxon>Bacillota</taxon>
        <taxon>Negativicutes</taxon>
        <taxon>Selenomonadales</taxon>
        <taxon>Sporomusaceae</taxon>
        <taxon>Anaerospora</taxon>
    </lineage>
</organism>
<dbReference type="InterPro" id="IPR029061">
    <property type="entry name" value="THDP-binding"/>
</dbReference>
<dbReference type="InterPro" id="IPR039368">
    <property type="entry name" value="AHAS_TPP"/>
</dbReference>
<dbReference type="EMBL" id="SLUI01000028">
    <property type="protein sequence ID" value="TCL31583.1"/>
    <property type="molecule type" value="Genomic_DNA"/>
</dbReference>
<evidence type="ECO:0000256" key="7">
    <source>
        <dbReference type="ARBA" id="ARBA00022723"/>
    </source>
</evidence>
<dbReference type="InterPro" id="IPR012846">
    <property type="entry name" value="Acetolactate_synth_lsu"/>
</dbReference>
<dbReference type="InterPro" id="IPR012000">
    <property type="entry name" value="Thiamin_PyroP_enz_cen_dom"/>
</dbReference>
<dbReference type="FunFam" id="3.40.50.970:FF:000007">
    <property type="entry name" value="Acetolactate synthase"/>
    <property type="match status" value="1"/>
</dbReference>
<evidence type="ECO:0000256" key="9">
    <source>
        <dbReference type="ARBA" id="ARBA00023052"/>
    </source>
</evidence>
<evidence type="ECO:0000256" key="12">
    <source>
        <dbReference type="RuleBase" id="RU003591"/>
    </source>
</evidence>
<dbReference type="SUPFAM" id="SSF52518">
    <property type="entry name" value="Thiamin diphosphate-binding fold (THDP-binding)"/>
    <property type="match status" value="2"/>
</dbReference>
<evidence type="ECO:0000259" key="14">
    <source>
        <dbReference type="Pfam" id="PF02775"/>
    </source>
</evidence>
<feature type="domain" description="Thiamine pyrophosphate enzyme N-terminal TPP-binding" evidence="15">
    <location>
        <begin position="4"/>
        <end position="117"/>
    </location>
</feature>
<dbReference type="Pfam" id="PF00205">
    <property type="entry name" value="TPP_enzyme_M"/>
    <property type="match status" value="1"/>
</dbReference>
<dbReference type="Proteomes" id="UP000295063">
    <property type="component" value="Unassembled WGS sequence"/>
</dbReference>
<keyword evidence="8 12" id="KW-0460">Magnesium</keyword>
<dbReference type="Pfam" id="PF02776">
    <property type="entry name" value="TPP_enzyme_N"/>
    <property type="match status" value="1"/>
</dbReference>
<comment type="catalytic activity">
    <reaction evidence="11 12">
        <text>2 pyruvate + H(+) = (2S)-2-acetolactate + CO2</text>
        <dbReference type="Rhea" id="RHEA:25249"/>
        <dbReference type="ChEBI" id="CHEBI:15361"/>
        <dbReference type="ChEBI" id="CHEBI:15378"/>
        <dbReference type="ChEBI" id="CHEBI:16526"/>
        <dbReference type="ChEBI" id="CHEBI:58476"/>
        <dbReference type="EC" id="2.2.1.6"/>
    </reaction>
</comment>
<evidence type="ECO:0000259" key="15">
    <source>
        <dbReference type="Pfam" id="PF02776"/>
    </source>
</evidence>
<dbReference type="GO" id="GO:0009099">
    <property type="term" value="P:L-valine biosynthetic process"/>
    <property type="evidence" value="ECO:0007669"/>
    <property type="project" value="UniProtKB-UniPathway"/>
</dbReference>
<comment type="cofactor">
    <cofactor evidence="12">
        <name>Mg(2+)</name>
        <dbReference type="ChEBI" id="CHEBI:18420"/>
    </cofactor>
    <text evidence="12">Binds 1 Mg(2+) ion per subunit.</text>
</comment>
<dbReference type="InterPro" id="IPR000399">
    <property type="entry name" value="TPP-bd_CS"/>
</dbReference>
<dbReference type="PANTHER" id="PTHR18968">
    <property type="entry name" value="THIAMINE PYROPHOSPHATE ENZYMES"/>
    <property type="match status" value="1"/>
</dbReference>
<dbReference type="GO" id="GO:0005948">
    <property type="term" value="C:acetolactate synthase complex"/>
    <property type="evidence" value="ECO:0007669"/>
    <property type="project" value="TreeGrafter"/>
</dbReference>
<dbReference type="UniPathway" id="UPA00049">
    <property type="reaction ID" value="UER00059"/>
</dbReference>
<dbReference type="CDD" id="cd07035">
    <property type="entry name" value="TPP_PYR_POX_like"/>
    <property type="match status" value="1"/>
</dbReference>
<dbReference type="FunFam" id="3.40.50.1220:FF:000008">
    <property type="entry name" value="Acetolactate synthase"/>
    <property type="match status" value="1"/>
</dbReference>
<dbReference type="InterPro" id="IPR029035">
    <property type="entry name" value="DHS-like_NAD/FAD-binding_dom"/>
</dbReference>
<evidence type="ECO:0000256" key="8">
    <source>
        <dbReference type="ARBA" id="ARBA00022842"/>
    </source>
</evidence>
<name>A0A4R1PKJ1_9FIRM</name>
<dbReference type="InterPro" id="IPR011766">
    <property type="entry name" value="TPP_enzyme_TPP-bd"/>
</dbReference>